<feature type="compositionally biased region" description="Polar residues" evidence="11">
    <location>
        <begin position="406"/>
        <end position="416"/>
    </location>
</feature>
<dbReference type="PANTHER" id="PTHR15012:SF8">
    <property type="entry name" value="PROTEIN SHROOM2"/>
    <property type="match status" value="1"/>
</dbReference>
<feature type="region of interest" description="Disordered" evidence="11">
    <location>
        <begin position="190"/>
        <end position="242"/>
    </location>
</feature>
<dbReference type="Gene3D" id="6.10.250.3120">
    <property type="match status" value="1"/>
</dbReference>
<feature type="region of interest" description="Disordered" evidence="11">
    <location>
        <begin position="258"/>
        <end position="277"/>
    </location>
</feature>
<dbReference type="PROSITE" id="PS51306">
    <property type="entry name" value="ASD1"/>
    <property type="match status" value="1"/>
</dbReference>
<feature type="compositionally biased region" description="Polar residues" evidence="11">
    <location>
        <begin position="1091"/>
        <end position="1102"/>
    </location>
</feature>
<feature type="compositionally biased region" description="Low complexity" evidence="11">
    <location>
        <begin position="1327"/>
        <end position="1338"/>
    </location>
</feature>
<evidence type="ECO:0000256" key="11">
    <source>
        <dbReference type="SAM" id="MobiDB-lite"/>
    </source>
</evidence>
<dbReference type="InterPro" id="IPR027685">
    <property type="entry name" value="Shroom_fam"/>
</dbReference>
<feature type="compositionally biased region" description="Basic and acidic residues" evidence="11">
    <location>
        <begin position="1159"/>
        <end position="1174"/>
    </location>
</feature>
<feature type="compositionally biased region" description="Polar residues" evidence="11">
    <location>
        <begin position="1477"/>
        <end position="1492"/>
    </location>
</feature>
<feature type="compositionally biased region" description="Polar residues" evidence="11">
    <location>
        <begin position="1140"/>
        <end position="1149"/>
    </location>
</feature>
<sequence length="1805" mass="200028">MDTINQYPIDSGFPEGDHRIFYSSERSGSFDEHHGNGEGWKVVDVTLAGGAPWGFTLRGGLEHREPLLITKVEEGSKAATARLQAGDELINVNNISLSGYRQEAICLIKGSHKTLSLVVKRRNEPMSRPHSWHATKFNESHSEAKNQSTPSPVWQTRYDASSFSSELSTGWEQTNLQRVSDQFSSLGSMDSIEHSAHPYPPGRLSPGKSNNNSIEHLGSGKRDSAYSSFSTSSGTPDYTLSKSNAASTENMLYKINQWDSSGRHSNGRHSQSLSEAVRQEERLGYLQHLSSSGSHEIPKAEEQPGTRQSISGRVSIGPVWHVPDMKKNMVSSTPPPTPPTRSDSFAATKVHEKGLITGTSEGLGVHAQLKPQVKALQKTGETHESTQRSHQVNETGLEGRRDYNLPSKNDSSNPYISSDAHHQYPPRMSSDKTYSLSTTDIRDRHQSYAHVPYHPQQYSDEGTFHAQTRTIPALKPPFSGYFSSMQELPTNNHMQLNSQNQTRRPAASMSGHVGVTSHHIAQGMTQASLVRVDDSKASSVSEMSHSGRDRMSIGSQGGAKDRYFPPQSQHHDTEHKDNNAPFKQSDNHHRIFSAPSNPLNVPELTKPSELRGSQKQHQVSSSDEHSGSYPSSKQPEHMRSAGHLHLKEYSQQPFPTKGESKICPQKTPMLYSLAQEHNDVEDCQDEINSGSAQQEALDSQSGKQARRSDRFATTLRNEIQMRRAQLQKSRSAATLESPVEAVEEPAVWKTTGTSSSSSDGCFSSSYKDHLKEAQARVLQATSFRRKDLEPVLFEHPGSEGPTRKDTPPLPGVSEVPPTKPTSGSNQVLRIGSRKRFSAEKKVRSFSEPDKIHEVGDNERSSVPDNAAPLENRHRLFEAVGKPAFPKPMQKQNLQISEDTRLSKSGGMHYSAKNDTAGRSNSESSTPTEHHLNEGQDGPHSVNRQAMLEQQRLGSFAEYEAKWNNQRKTAEPRVSGRYHSADNILDSGNERRSKPTCVHERSRSSPSADFYGRKLPVQEKKSADYSKPEKNLCEQDKNSTRLNEKGYSELVCKEKPEAPPLALTEDLEKKALDPPSSHHKTVQHFSDHSNRSEPSALSKNKSSVLVPHLEKYKCPEGTPPPLSKFQEVQPGSRGGVLASLSPVNNQSSAPLSVPVPWKGSEQHSKGPTREEELKQELVPPPFPPPPPPAVLPTQAPPLALTEDLEKKALDPPSSHHKTALHFSDHSTRSEPSALSKNKSSVLVPHLEKYKCPEGTPPPLSKFQEVQPGSQGGVLASLSPINNQISAPLSVSVPWKGSEHSKGPTREEELKQELVPPPFPPPPPPAVLPTQQTAGPTQPTMEGQRSPSPQFAPQRLTDKPPVSVSIQDEAPGRMDRVKDENTSVKKVPIKIVHSESDTEKESRQYLDLPIETPVSSQGPGVTHLQSLGNPDQSYSLFCTYARQKDQGPDPREADIGPLKDQGPQTSVNPVSYALHGLQTAPSSDQSSNGVSSHPSRSEDDEKRKELAKDIMDKDKSLVDILDQSKMKTTMDLMEGIFPQGEQLLEEAQQRRKAAPKQLSPRNSVEKKEEDSLVAATALVTNSTYYSTSAPKAELLIKMKDMQEQSVEHNSEEELDEDNESDLASKKHELIDSLSKKLQVLREAQESLQEDVQDNNALGEDVEAIVQGVCKPNELEKFRMFVGDLDKVVNLLLSLSGRLARVENALNSLEEDASLEERRTLTEKRKLLIRQHEDAKELKENLDRRERVVYDILASYLSEENMADYEHFVKMKSALIIEQRKLEDKIKLGEEQLNCLMDSLPMDQRTTI</sequence>
<evidence type="ECO:0000256" key="4">
    <source>
        <dbReference type="ARBA" id="ARBA00022490"/>
    </source>
</evidence>
<feature type="compositionally biased region" description="Basic and acidic residues" evidence="11">
    <location>
        <begin position="1440"/>
        <end position="1452"/>
    </location>
</feature>
<comment type="similarity">
    <text evidence="2">Belongs to the shroom family.</text>
</comment>
<dbReference type="GO" id="GO:0051015">
    <property type="term" value="F:actin filament binding"/>
    <property type="evidence" value="ECO:0007669"/>
    <property type="project" value="InterPro"/>
</dbReference>
<keyword evidence="7 9" id="KW-0009">Actin-binding</keyword>
<keyword evidence="5" id="KW-0597">Phosphoprotein</keyword>
<feature type="compositionally biased region" description="Low complexity" evidence="11">
    <location>
        <begin position="1190"/>
        <end position="1199"/>
    </location>
</feature>
<feature type="region of interest" description="Disordered" evidence="11">
    <location>
        <begin position="375"/>
        <end position="436"/>
    </location>
</feature>
<evidence type="ECO:0000256" key="2">
    <source>
        <dbReference type="ARBA" id="ARBA00006469"/>
    </source>
</evidence>
<evidence type="ECO:0000259" key="14">
    <source>
        <dbReference type="PROSITE" id="PS51307"/>
    </source>
</evidence>
<feature type="compositionally biased region" description="Basic and acidic residues" evidence="11">
    <location>
        <begin position="836"/>
        <end position="861"/>
    </location>
</feature>
<keyword evidence="8" id="KW-0206">Cytoskeleton</keyword>
<organism evidence="15 16">
    <name type="scientific">Sinocyclocheilus rhinocerous</name>
    <dbReference type="NCBI Taxonomy" id="307959"/>
    <lineage>
        <taxon>Eukaryota</taxon>
        <taxon>Metazoa</taxon>
        <taxon>Chordata</taxon>
        <taxon>Craniata</taxon>
        <taxon>Vertebrata</taxon>
        <taxon>Euteleostomi</taxon>
        <taxon>Actinopterygii</taxon>
        <taxon>Neopterygii</taxon>
        <taxon>Teleostei</taxon>
        <taxon>Ostariophysi</taxon>
        <taxon>Cypriniformes</taxon>
        <taxon>Cyprinidae</taxon>
        <taxon>Cyprininae</taxon>
        <taxon>Sinocyclocheilus</taxon>
    </lineage>
</organism>
<comment type="subcellular location">
    <subcellularLocation>
        <location evidence="1">Cytoplasm</location>
        <location evidence="1">Cytoskeleton</location>
    </subcellularLocation>
</comment>
<feature type="region of interest" description="Disordered" evidence="11">
    <location>
        <begin position="1600"/>
        <end position="1621"/>
    </location>
</feature>
<dbReference type="GO" id="GO:0016324">
    <property type="term" value="C:apical plasma membrane"/>
    <property type="evidence" value="ECO:0007669"/>
    <property type="project" value="TreeGrafter"/>
</dbReference>
<feature type="domain" description="ASD2" evidence="14">
    <location>
        <begin position="1502"/>
        <end position="1798"/>
    </location>
</feature>
<dbReference type="SMART" id="SM00228">
    <property type="entry name" value="PDZ"/>
    <property type="match status" value="1"/>
</dbReference>
<dbReference type="InterPro" id="IPR036034">
    <property type="entry name" value="PDZ_sf"/>
</dbReference>
<feature type="coiled-coil region" evidence="10">
    <location>
        <begin position="1689"/>
        <end position="1742"/>
    </location>
</feature>
<dbReference type="Gene3D" id="2.30.42.10">
    <property type="match status" value="1"/>
</dbReference>
<feature type="compositionally biased region" description="Basic and acidic residues" evidence="11">
    <location>
        <begin position="1600"/>
        <end position="1609"/>
    </location>
</feature>
<evidence type="ECO:0000256" key="6">
    <source>
        <dbReference type="ARBA" id="ARBA00022701"/>
    </source>
</evidence>
<feature type="compositionally biased region" description="Polar residues" evidence="11">
    <location>
        <begin position="1228"/>
        <end position="1239"/>
    </location>
</feature>
<dbReference type="PANTHER" id="PTHR15012">
    <property type="entry name" value="APICAL PROTEIN/SHROOM-RELATED"/>
    <property type="match status" value="1"/>
</dbReference>
<feature type="compositionally biased region" description="Polar residues" evidence="11">
    <location>
        <begin position="912"/>
        <end position="926"/>
    </location>
</feature>
<feature type="compositionally biased region" description="Basic and acidic residues" evidence="11">
    <location>
        <begin position="1390"/>
        <end position="1402"/>
    </location>
</feature>
<feature type="compositionally biased region" description="Basic and acidic residues" evidence="11">
    <location>
        <begin position="987"/>
        <end position="1002"/>
    </location>
</feature>
<dbReference type="Proteomes" id="UP000472270">
    <property type="component" value="Unassembled WGS sequence"/>
</dbReference>
<dbReference type="GO" id="GO:0043296">
    <property type="term" value="C:apical junction complex"/>
    <property type="evidence" value="ECO:0007669"/>
    <property type="project" value="TreeGrafter"/>
</dbReference>
<feature type="domain" description="ASD1" evidence="13">
    <location>
        <begin position="770"/>
        <end position="855"/>
    </location>
</feature>
<dbReference type="PROSITE" id="PS51307">
    <property type="entry name" value="ASD2"/>
    <property type="match status" value="1"/>
</dbReference>
<dbReference type="Pfam" id="PF08688">
    <property type="entry name" value="ASD1"/>
    <property type="match status" value="1"/>
</dbReference>
<gene>
    <name evidence="15" type="primary">LOC107709199</name>
</gene>
<feature type="region of interest" description="Disordered" evidence="11">
    <location>
        <begin position="531"/>
        <end position="639"/>
    </location>
</feature>
<feature type="region of interest" description="Disordered" evidence="11">
    <location>
        <begin position="1538"/>
        <end position="1565"/>
    </location>
</feature>
<dbReference type="GO" id="GO:0005912">
    <property type="term" value="C:adherens junction"/>
    <property type="evidence" value="ECO:0007669"/>
    <property type="project" value="TreeGrafter"/>
</dbReference>
<evidence type="ECO:0000256" key="8">
    <source>
        <dbReference type="ARBA" id="ARBA00023212"/>
    </source>
</evidence>
<feature type="domain" description="PDZ" evidence="12">
    <location>
        <begin position="42"/>
        <end position="123"/>
    </location>
</feature>
<dbReference type="Pfam" id="PF00595">
    <property type="entry name" value="PDZ"/>
    <property type="match status" value="1"/>
</dbReference>
<dbReference type="Ensembl" id="ENSSRHT00000053941.1">
    <property type="protein sequence ID" value="ENSSRHP00000052466.1"/>
    <property type="gene ID" value="ENSSRHG00000026405.1"/>
</dbReference>
<keyword evidence="16" id="KW-1185">Reference proteome</keyword>
<feature type="compositionally biased region" description="Polar residues" evidence="11">
    <location>
        <begin position="1277"/>
        <end position="1287"/>
    </location>
</feature>
<feature type="region of interest" description="Disordered" evidence="11">
    <location>
        <begin position="126"/>
        <end position="155"/>
    </location>
</feature>
<dbReference type="GO" id="GO:0007015">
    <property type="term" value="P:actin filament organization"/>
    <property type="evidence" value="ECO:0007669"/>
    <property type="project" value="TreeGrafter"/>
</dbReference>
<evidence type="ECO:0000259" key="12">
    <source>
        <dbReference type="PROSITE" id="PS50106"/>
    </source>
</evidence>
<feature type="compositionally biased region" description="Basic and acidic residues" evidence="11">
    <location>
        <begin position="559"/>
        <end position="578"/>
    </location>
</feature>
<feature type="compositionally biased region" description="Pro residues" evidence="11">
    <location>
        <begin position="1313"/>
        <end position="1325"/>
    </location>
</feature>
<dbReference type="InterPro" id="IPR001478">
    <property type="entry name" value="PDZ"/>
</dbReference>
<evidence type="ECO:0000256" key="7">
    <source>
        <dbReference type="ARBA" id="ARBA00023203"/>
    </source>
</evidence>
<keyword evidence="4" id="KW-0963">Cytoplasm</keyword>
<reference evidence="15" key="1">
    <citation type="submission" date="2025-05" db="UniProtKB">
        <authorList>
            <consortium name="Ensembl"/>
        </authorList>
    </citation>
    <scope>IDENTIFICATION</scope>
</reference>
<feature type="compositionally biased region" description="Polar residues" evidence="11">
    <location>
        <begin position="258"/>
        <end position="274"/>
    </location>
</feature>
<dbReference type="Ensembl" id="ENSSRHT00000053939.1">
    <property type="protein sequence ID" value="ENSSRHP00000052465.1"/>
    <property type="gene ID" value="ENSSRHG00000026405.1"/>
</dbReference>
<dbReference type="GO" id="GO:0030864">
    <property type="term" value="C:cortical actin cytoskeleton"/>
    <property type="evidence" value="ECO:0007669"/>
    <property type="project" value="TreeGrafter"/>
</dbReference>
<evidence type="ECO:0000256" key="9">
    <source>
        <dbReference type="PROSITE-ProRule" id="PRU00637"/>
    </source>
</evidence>
<evidence type="ECO:0000313" key="15">
    <source>
        <dbReference type="Ensembl" id="ENSSRHP00000052466.1"/>
    </source>
</evidence>
<evidence type="ECO:0000256" key="1">
    <source>
        <dbReference type="ARBA" id="ARBA00004245"/>
    </source>
</evidence>
<dbReference type="InterPro" id="IPR014800">
    <property type="entry name" value="ASD1_dom"/>
</dbReference>
<feature type="region of interest" description="Disordered" evidence="11">
    <location>
        <begin position="792"/>
        <end position="1511"/>
    </location>
</feature>
<feature type="compositionally biased region" description="Polar residues" evidence="11">
    <location>
        <begin position="686"/>
        <end position="703"/>
    </location>
</feature>
<feature type="compositionally biased region" description="Basic and acidic residues" evidence="11">
    <location>
        <begin position="1295"/>
        <end position="1310"/>
    </location>
</feature>
<evidence type="ECO:0000256" key="3">
    <source>
        <dbReference type="ARBA" id="ARBA00022473"/>
    </source>
</evidence>
<evidence type="ECO:0000256" key="5">
    <source>
        <dbReference type="ARBA" id="ARBA00022553"/>
    </source>
</evidence>
<feature type="compositionally biased region" description="Polar residues" evidence="11">
    <location>
        <begin position="1339"/>
        <end position="1349"/>
    </location>
</feature>
<accession>A0A673JF56</accession>
<dbReference type="SUPFAM" id="SSF50156">
    <property type="entry name" value="PDZ domain-like"/>
    <property type="match status" value="1"/>
</dbReference>
<evidence type="ECO:0000313" key="16">
    <source>
        <dbReference type="Proteomes" id="UP000472270"/>
    </source>
</evidence>
<proteinExistence type="inferred from homology"/>
<feature type="region of interest" description="Disordered" evidence="11">
    <location>
        <begin position="684"/>
        <end position="709"/>
    </location>
</feature>
<keyword evidence="3" id="KW-0217">Developmental protein</keyword>
<feature type="compositionally biased region" description="Polar residues" evidence="11">
    <location>
        <begin position="1411"/>
        <end position="1434"/>
    </location>
</feature>
<feature type="compositionally biased region" description="Pro residues" evidence="11">
    <location>
        <begin position="1177"/>
        <end position="1189"/>
    </location>
</feature>
<evidence type="ECO:0000259" key="13">
    <source>
        <dbReference type="PROSITE" id="PS51306"/>
    </source>
</evidence>
<protein>
    <submittedName>
        <fullName evidence="15">Protein Shroom2-like</fullName>
    </submittedName>
</protein>
<dbReference type="Pfam" id="PF08687">
    <property type="entry name" value="ASD2"/>
    <property type="match status" value="1"/>
</dbReference>
<evidence type="ECO:0000256" key="10">
    <source>
        <dbReference type="SAM" id="Coils"/>
    </source>
</evidence>
<dbReference type="FunFam" id="2.30.42.10:FF:000100">
    <property type="entry name" value="Shroom family member 2"/>
    <property type="match status" value="1"/>
</dbReference>
<feature type="compositionally biased region" description="Basic and acidic residues" evidence="11">
    <location>
        <begin position="1015"/>
        <end position="1056"/>
    </location>
</feature>
<feature type="compositionally biased region" description="Polar residues" evidence="11">
    <location>
        <begin position="145"/>
        <end position="155"/>
    </location>
</feature>
<dbReference type="CDD" id="cd06750">
    <property type="entry name" value="PDZ_shroom2_3_4-like"/>
    <property type="match status" value="1"/>
</dbReference>
<feature type="compositionally biased region" description="Basic and acidic residues" evidence="11">
    <location>
        <begin position="1368"/>
        <end position="1381"/>
    </location>
</feature>
<feature type="compositionally biased region" description="Basic and acidic residues" evidence="11">
    <location>
        <begin position="1493"/>
        <end position="1511"/>
    </location>
</feature>
<dbReference type="InterPro" id="IPR014799">
    <property type="entry name" value="ASD2_dom"/>
</dbReference>
<name>A0A673JF56_9TELE</name>
<keyword evidence="10" id="KW-0175">Coiled coil</keyword>
<feature type="compositionally biased region" description="Polar residues" evidence="11">
    <location>
        <begin position="611"/>
        <end position="621"/>
    </location>
</feature>
<dbReference type="GO" id="GO:0005874">
    <property type="term" value="C:microtubule"/>
    <property type="evidence" value="ECO:0007669"/>
    <property type="project" value="UniProtKB-KW"/>
</dbReference>
<dbReference type="PROSITE" id="PS50106">
    <property type="entry name" value="PDZ"/>
    <property type="match status" value="1"/>
</dbReference>
<feature type="region of interest" description="Disordered" evidence="11">
    <location>
        <begin position="290"/>
        <end position="311"/>
    </location>
</feature>
<keyword evidence="6" id="KW-0493">Microtubule</keyword>